<gene>
    <name evidence="1" type="ORF">C7B43_14360</name>
</gene>
<dbReference type="Proteomes" id="UP000242699">
    <property type="component" value="Unassembled WGS sequence"/>
</dbReference>
<protein>
    <submittedName>
        <fullName evidence="1">Uncharacterized protein</fullName>
    </submittedName>
</protein>
<reference evidence="1 2" key="1">
    <citation type="journal article" date="2014" name="BMC Genomics">
        <title>Comparison of environmental and isolate Sulfobacillus genomes reveals diverse carbon, sulfur, nitrogen, and hydrogen metabolisms.</title>
        <authorList>
            <person name="Justice N.B."/>
            <person name="Norman A."/>
            <person name="Brown C.T."/>
            <person name="Singh A."/>
            <person name="Thomas B.C."/>
            <person name="Banfield J.F."/>
        </authorList>
    </citation>
    <scope>NUCLEOTIDE SEQUENCE [LARGE SCALE GENOMIC DNA]</scope>
    <source>
        <strain evidence="1">AMDSBA1</strain>
    </source>
</reference>
<name>A0A2T2WVF1_9FIRM</name>
<dbReference type="AlphaFoldDB" id="A0A2T2WVF1"/>
<sequence length="73" mass="7943">MAEDQLGLAALAQFRHQTQHGLQAWKRLTSVVGPFIFVPSTPIIGLGSYSKSRLTTRPPIQVTAIPATIKTTQ</sequence>
<organism evidence="1 2">
    <name type="scientific">Sulfobacillus benefaciens</name>
    <dbReference type="NCBI Taxonomy" id="453960"/>
    <lineage>
        <taxon>Bacteria</taxon>
        <taxon>Bacillati</taxon>
        <taxon>Bacillota</taxon>
        <taxon>Clostridia</taxon>
        <taxon>Eubacteriales</taxon>
        <taxon>Clostridiales Family XVII. Incertae Sedis</taxon>
        <taxon>Sulfobacillus</taxon>
    </lineage>
</organism>
<dbReference type="EMBL" id="PXYT01000039">
    <property type="protein sequence ID" value="PSR26218.1"/>
    <property type="molecule type" value="Genomic_DNA"/>
</dbReference>
<accession>A0A2T2WVF1</accession>
<evidence type="ECO:0000313" key="2">
    <source>
        <dbReference type="Proteomes" id="UP000242699"/>
    </source>
</evidence>
<comment type="caution">
    <text evidence="1">The sequence shown here is derived from an EMBL/GenBank/DDBJ whole genome shotgun (WGS) entry which is preliminary data.</text>
</comment>
<evidence type="ECO:0000313" key="1">
    <source>
        <dbReference type="EMBL" id="PSR26218.1"/>
    </source>
</evidence>
<proteinExistence type="predicted"/>